<comment type="caution">
    <text evidence="2">The sequence shown here is derived from an EMBL/GenBank/DDBJ whole genome shotgun (WGS) entry which is preliminary data.</text>
</comment>
<organism evidence="2 3">
    <name type="scientific">Nibrella saemangeumensis</name>
    <dbReference type="NCBI Taxonomy" id="1084526"/>
    <lineage>
        <taxon>Bacteria</taxon>
        <taxon>Pseudomonadati</taxon>
        <taxon>Bacteroidota</taxon>
        <taxon>Cytophagia</taxon>
        <taxon>Cytophagales</taxon>
        <taxon>Spirosomataceae</taxon>
        <taxon>Nibrella</taxon>
    </lineage>
</organism>
<dbReference type="EMBL" id="BAABHD010000024">
    <property type="protein sequence ID" value="GAA4455041.1"/>
    <property type="molecule type" value="Genomic_DNA"/>
</dbReference>
<dbReference type="Proteomes" id="UP001501175">
    <property type="component" value="Unassembled WGS sequence"/>
</dbReference>
<dbReference type="Pfam" id="PF18962">
    <property type="entry name" value="Por_Secre_tail"/>
    <property type="match status" value="1"/>
</dbReference>
<accession>A0ABP8MRR7</accession>
<dbReference type="RefSeq" id="WP_345243478.1">
    <property type="nucleotide sequence ID" value="NZ_BAABHD010000024.1"/>
</dbReference>
<evidence type="ECO:0000259" key="1">
    <source>
        <dbReference type="Pfam" id="PF18962"/>
    </source>
</evidence>
<name>A0ABP8MRR7_9BACT</name>
<gene>
    <name evidence="2" type="ORF">GCM10023189_22370</name>
</gene>
<reference evidence="3" key="1">
    <citation type="journal article" date="2019" name="Int. J. Syst. Evol. Microbiol.">
        <title>The Global Catalogue of Microorganisms (GCM) 10K type strain sequencing project: providing services to taxonomists for standard genome sequencing and annotation.</title>
        <authorList>
            <consortium name="The Broad Institute Genomics Platform"/>
            <consortium name="The Broad Institute Genome Sequencing Center for Infectious Disease"/>
            <person name="Wu L."/>
            <person name="Ma J."/>
        </authorList>
    </citation>
    <scope>NUCLEOTIDE SEQUENCE [LARGE SCALE GENOMIC DNA]</scope>
    <source>
        <strain evidence="3">JCM 17927</strain>
    </source>
</reference>
<keyword evidence="3" id="KW-1185">Reference proteome</keyword>
<sequence length="115" mass="12420">MRAVDPGGQFVTTTFAISVNNSRGRVGVAMETSTPWQIYPNPAENYVSVTLPSDVDAATISVTFVSAGGRLYRAEKMEVIADGVRLPVYTLSSGLYLLVIKQNDCVLASKKFSKN</sequence>
<proteinExistence type="predicted"/>
<protein>
    <recommendedName>
        <fullName evidence="1">Secretion system C-terminal sorting domain-containing protein</fullName>
    </recommendedName>
</protein>
<evidence type="ECO:0000313" key="2">
    <source>
        <dbReference type="EMBL" id="GAA4455041.1"/>
    </source>
</evidence>
<evidence type="ECO:0000313" key="3">
    <source>
        <dbReference type="Proteomes" id="UP001501175"/>
    </source>
</evidence>
<dbReference type="NCBIfam" id="TIGR04183">
    <property type="entry name" value="Por_Secre_tail"/>
    <property type="match status" value="1"/>
</dbReference>
<dbReference type="InterPro" id="IPR026444">
    <property type="entry name" value="Secre_tail"/>
</dbReference>
<feature type="domain" description="Secretion system C-terminal sorting" evidence="1">
    <location>
        <begin position="38"/>
        <end position="110"/>
    </location>
</feature>